<protein>
    <submittedName>
        <fullName evidence="2">Uncharacterized protein</fullName>
    </submittedName>
</protein>
<comment type="caution">
    <text evidence="2">The sequence shown here is derived from an EMBL/GenBank/DDBJ whole genome shotgun (WGS) entry which is preliminary data.</text>
</comment>
<evidence type="ECO:0000256" key="1">
    <source>
        <dbReference type="SAM" id="SignalP"/>
    </source>
</evidence>
<organism evidence="2 3">
    <name type="scientific">Paenibacillus solanacearum</name>
    <dbReference type="NCBI Taxonomy" id="2048548"/>
    <lineage>
        <taxon>Bacteria</taxon>
        <taxon>Bacillati</taxon>
        <taxon>Bacillota</taxon>
        <taxon>Bacilli</taxon>
        <taxon>Bacillales</taxon>
        <taxon>Paenibacillaceae</taxon>
        <taxon>Paenibacillus</taxon>
    </lineage>
</organism>
<dbReference type="EMBL" id="CAJVAS010000002">
    <property type="protein sequence ID" value="CAG7604812.1"/>
    <property type="molecule type" value="Genomic_DNA"/>
</dbReference>
<accession>A0A916JW02</accession>
<dbReference type="AlphaFoldDB" id="A0A916JW02"/>
<keyword evidence="3" id="KW-1185">Reference proteome</keyword>
<feature type="signal peptide" evidence="1">
    <location>
        <begin position="1"/>
        <end position="35"/>
    </location>
</feature>
<evidence type="ECO:0000313" key="2">
    <source>
        <dbReference type="EMBL" id="CAG7604812.1"/>
    </source>
</evidence>
<evidence type="ECO:0000313" key="3">
    <source>
        <dbReference type="Proteomes" id="UP000693672"/>
    </source>
</evidence>
<keyword evidence="1" id="KW-0732">Signal</keyword>
<reference evidence="2" key="1">
    <citation type="submission" date="2021-06" db="EMBL/GenBank/DDBJ databases">
        <authorList>
            <person name="Criscuolo A."/>
        </authorList>
    </citation>
    <scope>NUCLEOTIDE SEQUENCE</scope>
    <source>
        <strain evidence="2">CIP111600</strain>
    </source>
</reference>
<sequence>MVNCRRCLSIKKGLGLLCLCMILLTFFRSALTVSAAGEQRTIERMFTSPEGIQFISYSPMWDETRLRALYRILLNCRHGEELAQLKRVILDPLKSTGQSGFRVGNYNNKEKTIRLFEVDKVPVDATLIHEYGHHFTYYWLKKKEGVYPFELTEKSEWAKLRQLDGYPVRWKNSGMSYLHKWDPGEIMAEDYVMLFGNSGKPSPRSTEELINFARHENEYIPLVYTTPAVREYWEKLAGLKPSNRLFVPEVLEAGVESETDEEGNEHSRLRVLFASAADFSMEMFGRPIRYALQLLLFPTGGGAPERLTAECASDFIDEDIEASIPLPGIAGLNDASFGHLSVWAYHEPTSQFVHTPVYENWYQLHLPGGNDRSGAVLKDIPPPWEQQGLYAIMRKEGMERWPMLYLFVNGKVQAAGKRYTDTSGQLYIPIQSFPARHRKQRMPGETIVRWGGHDLTFFARKDDELELDGKRFRLNVHLQTFGGSRAIAVSELGRLLGLKPEWKDEENSVVMEGEIALETQV</sequence>
<feature type="chain" id="PRO_5037264587" evidence="1">
    <location>
        <begin position="36"/>
        <end position="521"/>
    </location>
</feature>
<proteinExistence type="predicted"/>
<dbReference type="Proteomes" id="UP000693672">
    <property type="component" value="Unassembled WGS sequence"/>
</dbReference>
<gene>
    <name evidence="2" type="ORF">PAESOLCIP111_00739</name>
</gene>
<name>A0A916JW02_9BACL</name>